<name>A0A437RM63_9BURK</name>
<comment type="caution">
    <text evidence="3">The sequence shown here is derived from an EMBL/GenBank/DDBJ whole genome shotgun (WGS) entry which is preliminary data.</text>
</comment>
<protein>
    <submittedName>
        <fullName evidence="3">Biotin synthase</fullName>
    </submittedName>
</protein>
<dbReference type="GO" id="GO:0032259">
    <property type="term" value="P:methylation"/>
    <property type="evidence" value="ECO:0007669"/>
    <property type="project" value="UniProtKB-KW"/>
</dbReference>
<keyword evidence="2" id="KW-0808">Transferase</keyword>
<dbReference type="InterPro" id="IPR029063">
    <property type="entry name" value="SAM-dependent_MTases_sf"/>
</dbReference>
<sequence>MALPDSGGSDKARPLDVRALERVQRRLQAAAQPPWLHGEVARRMAERLPFIKMQPAAVADWEAFLGASQPQLRERYPRARLLAVEHSATRLGATAEALAQPWWSPRRWAGAAAQAMDPDAVTPGQVQLVWANMGLHGAAEPLRRMRQWHRALAVDGFLMFSTLGPGTLNSLQALYRAKGWPSPLAPFVDMHDLGDMLIEAGFADPVMDQETITLTWATPEELLAELRQLGGNLALDRYPGLRTPRWRQQLLQALRGLAGPDGRLGLDFEIVYGHAFKPLPRARLAAETQVPLADLRAMVKSGRRSDGRG</sequence>
<dbReference type="SUPFAM" id="SSF53335">
    <property type="entry name" value="S-adenosyl-L-methionine-dependent methyltransferases"/>
    <property type="match status" value="1"/>
</dbReference>
<dbReference type="InterPro" id="IPR050602">
    <property type="entry name" value="Malonyl-ACP_OMT"/>
</dbReference>
<dbReference type="OrthoDB" id="9760689at2"/>
<dbReference type="AlphaFoldDB" id="A0A437RM63"/>
<reference evidence="3 4" key="1">
    <citation type="submission" date="2019-01" db="EMBL/GenBank/DDBJ databases">
        <authorList>
            <person name="Chen W.-M."/>
        </authorList>
    </citation>
    <scope>NUCLEOTIDE SEQUENCE [LARGE SCALE GENOMIC DNA]</scope>
    <source>
        <strain evidence="3 4">KYPY4</strain>
    </source>
</reference>
<gene>
    <name evidence="3" type="ORF">EOE66_08220</name>
</gene>
<evidence type="ECO:0000313" key="4">
    <source>
        <dbReference type="Proteomes" id="UP000285575"/>
    </source>
</evidence>
<proteinExistence type="predicted"/>
<dbReference type="Gene3D" id="3.40.50.150">
    <property type="entry name" value="Vaccinia Virus protein VP39"/>
    <property type="match status" value="1"/>
</dbReference>
<dbReference type="Proteomes" id="UP000285575">
    <property type="component" value="Unassembled WGS sequence"/>
</dbReference>
<accession>A0A437RM63</accession>
<dbReference type="PANTHER" id="PTHR13090">
    <property type="entry name" value="ARGININE-HYDROXYLASE NDUFAF5, MITOCHONDRIAL"/>
    <property type="match status" value="1"/>
</dbReference>
<dbReference type="PANTHER" id="PTHR13090:SF1">
    <property type="entry name" value="ARGININE-HYDROXYLASE NDUFAF5, MITOCHONDRIAL"/>
    <property type="match status" value="1"/>
</dbReference>
<keyword evidence="1" id="KW-0489">Methyltransferase</keyword>
<evidence type="ECO:0000256" key="1">
    <source>
        <dbReference type="ARBA" id="ARBA00022603"/>
    </source>
</evidence>
<evidence type="ECO:0000256" key="2">
    <source>
        <dbReference type="ARBA" id="ARBA00022679"/>
    </source>
</evidence>
<dbReference type="RefSeq" id="WP_128228163.1">
    <property type="nucleotide sequence ID" value="NZ_SACR01000002.1"/>
</dbReference>
<dbReference type="EMBL" id="SACR01000002">
    <property type="protein sequence ID" value="RVU47702.1"/>
    <property type="molecule type" value="Genomic_DNA"/>
</dbReference>
<organism evidence="3 4">
    <name type="scientific">Rubrivivax rivuli</name>
    <dbReference type="NCBI Taxonomy" id="1862385"/>
    <lineage>
        <taxon>Bacteria</taxon>
        <taxon>Pseudomonadati</taxon>
        <taxon>Pseudomonadota</taxon>
        <taxon>Betaproteobacteria</taxon>
        <taxon>Burkholderiales</taxon>
        <taxon>Sphaerotilaceae</taxon>
        <taxon>Rubrivivax</taxon>
    </lineage>
</organism>
<dbReference type="GO" id="GO:0008168">
    <property type="term" value="F:methyltransferase activity"/>
    <property type="evidence" value="ECO:0007669"/>
    <property type="project" value="UniProtKB-KW"/>
</dbReference>
<evidence type="ECO:0000313" key="3">
    <source>
        <dbReference type="EMBL" id="RVU47702.1"/>
    </source>
</evidence>
<keyword evidence="4" id="KW-1185">Reference proteome</keyword>